<proteinExistence type="inferred from homology"/>
<dbReference type="EMBL" id="FNXT01001043">
    <property type="protein sequence ID" value="SZX71275.1"/>
    <property type="molecule type" value="Genomic_DNA"/>
</dbReference>
<evidence type="ECO:0000256" key="1">
    <source>
        <dbReference type="ARBA" id="ARBA00001966"/>
    </source>
</evidence>
<dbReference type="GO" id="GO:0005658">
    <property type="term" value="C:alpha DNA polymerase:primase complex"/>
    <property type="evidence" value="ECO:0007669"/>
    <property type="project" value="TreeGrafter"/>
</dbReference>
<keyword evidence="5" id="KW-0235">DNA replication</keyword>
<dbReference type="GO" id="GO:0051539">
    <property type="term" value="F:4 iron, 4 sulfur cluster binding"/>
    <property type="evidence" value="ECO:0007669"/>
    <property type="project" value="UniProtKB-KW"/>
</dbReference>
<keyword evidence="3" id="KW-0004">4Fe-4S</keyword>
<keyword evidence="9" id="KW-0238">DNA-binding</keyword>
<evidence type="ECO:0000256" key="9">
    <source>
        <dbReference type="ARBA" id="ARBA00023125"/>
    </source>
</evidence>
<organism evidence="12 13">
    <name type="scientific">Tetradesmus obliquus</name>
    <name type="common">Green alga</name>
    <name type="synonym">Acutodesmus obliquus</name>
    <dbReference type="NCBI Taxonomy" id="3088"/>
    <lineage>
        <taxon>Eukaryota</taxon>
        <taxon>Viridiplantae</taxon>
        <taxon>Chlorophyta</taxon>
        <taxon>core chlorophytes</taxon>
        <taxon>Chlorophyceae</taxon>
        <taxon>CS clade</taxon>
        <taxon>Sphaeropleales</taxon>
        <taxon>Scenedesmaceae</taxon>
        <taxon>Tetradesmus</taxon>
    </lineage>
</organism>
<evidence type="ECO:0000256" key="4">
    <source>
        <dbReference type="ARBA" id="ARBA00022515"/>
    </source>
</evidence>
<dbReference type="InterPro" id="IPR058560">
    <property type="entry name" value="DNA_primase_C"/>
</dbReference>
<dbReference type="Gene3D" id="1.20.930.80">
    <property type="match status" value="1"/>
</dbReference>
<dbReference type="Pfam" id="PF04104">
    <property type="entry name" value="DNA_primase_lrg"/>
    <property type="match status" value="1"/>
</dbReference>
<evidence type="ECO:0000256" key="2">
    <source>
        <dbReference type="ARBA" id="ARBA00010564"/>
    </source>
</evidence>
<evidence type="ECO:0000256" key="10">
    <source>
        <dbReference type="SAM" id="MobiDB-lite"/>
    </source>
</evidence>
<feature type="region of interest" description="Disordered" evidence="10">
    <location>
        <begin position="501"/>
        <end position="548"/>
    </location>
</feature>
<accession>A0A383W0Q7</accession>
<evidence type="ECO:0000256" key="7">
    <source>
        <dbReference type="ARBA" id="ARBA00023004"/>
    </source>
</evidence>
<comment type="cofactor">
    <cofactor evidence="1">
        <name>[4Fe-4S] cluster</name>
        <dbReference type="ChEBI" id="CHEBI:49883"/>
    </cofactor>
</comment>
<dbReference type="PANTHER" id="PTHR10537">
    <property type="entry name" value="DNA PRIMASE LARGE SUBUNIT"/>
    <property type="match status" value="1"/>
</dbReference>
<keyword evidence="13" id="KW-1185">Reference proteome</keyword>
<dbReference type="GO" id="GO:0046872">
    <property type="term" value="F:metal ion binding"/>
    <property type="evidence" value="ECO:0007669"/>
    <property type="project" value="UniProtKB-KW"/>
</dbReference>
<evidence type="ECO:0000256" key="8">
    <source>
        <dbReference type="ARBA" id="ARBA00023014"/>
    </source>
</evidence>
<dbReference type="GO" id="GO:0003677">
    <property type="term" value="F:DNA binding"/>
    <property type="evidence" value="ECO:0007669"/>
    <property type="project" value="UniProtKB-KW"/>
</dbReference>
<protein>
    <recommendedName>
        <fullName evidence="11">DNA primase large subunit C-terminal domain-containing protein</fullName>
    </recommendedName>
</protein>
<keyword evidence="4" id="KW-0639">Primosome</keyword>
<dbReference type="STRING" id="3088.A0A383W0Q7"/>
<evidence type="ECO:0000313" key="12">
    <source>
        <dbReference type="EMBL" id="SZX71275.1"/>
    </source>
</evidence>
<dbReference type="PANTHER" id="PTHR10537:SF3">
    <property type="entry name" value="DNA PRIMASE LARGE SUBUNIT"/>
    <property type="match status" value="1"/>
</dbReference>
<sequence>MNFINSAPRPVVGGTPTTQASKGPYLELSMYKEVPTGEISLEEFEEYALDRLRVLKAIEEAKLRSKSEDTIQADVETLLKKHMQGSSRQQTYRKDVLSHHILRLAYCRTADLRSWLLAQEALLFKFRFKALGRQQQVEFFSSMGLPYHAISDAEFEELAGQLAAVLNACGEWDKAKAVTSSSRRGDTHGLQDIGRAGAAAAAAAAAVASRPLFYKVPFQAVPDLVGSRRVLLRAGQAYVGEDQVYSLVVGAFRSCLSASLAEAARAWGAFSAAEADRLAPLVDSLPSRSVYGSDNRKVPVGEISAGQLAGLVAGRHFPLCMSVMYERLASEHHLKHWGLQQFSLFLKSIGLPLEQALLFFRQQFAPRTPGDKFNKEYAYNVRYNYGQEGKRQDWSEWSCVKIINQEVGGACAGAGECNGGCPYKTYSAEQLRAALSRLNCNDKVIREVVDKARGKHYQLACGLAFEGITGSPQETGINKPSEYYASSIELATQRAAAAAGANGAGAQQGQQQQQQGQQAGGGAVQPQQQEGPPQTPAGQRAVAAGIPA</sequence>
<gene>
    <name evidence="12" type="ORF">BQ4739_LOCUS11410</name>
</gene>
<dbReference type="Pfam" id="PF26466">
    <property type="entry name" value="DNA_primase_lrg_N"/>
    <property type="match status" value="1"/>
</dbReference>
<feature type="domain" description="DNA primase large subunit C-terminal" evidence="11">
    <location>
        <begin position="312"/>
        <end position="484"/>
    </location>
</feature>
<evidence type="ECO:0000259" key="11">
    <source>
        <dbReference type="Pfam" id="PF04104"/>
    </source>
</evidence>
<dbReference type="InterPro" id="IPR007238">
    <property type="entry name" value="DNA_primase_lsu_euk/arc"/>
</dbReference>
<dbReference type="GO" id="GO:0006269">
    <property type="term" value="P:DNA replication, synthesis of primer"/>
    <property type="evidence" value="ECO:0007669"/>
    <property type="project" value="UniProtKB-KW"/>
</dbReference>
<keyword evidence="7" id="KW-0408">Iron</keyword>
<reference evidence="12 13" key="1">
    <citation type="submission" date="2016-10" db="EMBL/GenBank/DDBJ databases">
        <authorList>
            <person name="Cai Z."/>
        </authorList>
    </citation>
    <scope>NUCLEOTIDE SEQUENCE [LARGE SCALE GENOMIC DNA]</scope>
</reference>
<dbReference type="InterPro" id="IPR016558">
    <property type="entry name" value="DNA_primase_lsu_euk"/>
</dbReference>
<dbReference type="AlphaFoldDB" id="A0A383W0Q7"/>
<keyword evidence="6" id="KW-0479">Metal-binding</keyword>
<keyword evidence="8" id="KW-0411">Iron-sulfur</keyword>
<comment type="similarity">
    <text evidence="2">Belongs to the eukaryotic-type primase large subunit family.</text>
</comment>
<feature type="compositionally biased region" description="Low complexity" evidence="10">
    <location>
        <begin position="501"/>
        <end position="517"/>
    </location>
</feature>
<dbReference type="GO" id="GO:0006270">
    <property type="term" value="P:DNA replication initiation"/>
    <property type="evidence" value="ECO:0007669"/>
    <property type="project" value="TreeGrafter"/>
</dbReference>
<dbReference type="CDD" id="cd07322">
    <property type="entry name" value="PriL_PriS_Eukaryotic"/>
    <property type="match status" value="1"/>
</dbReference>
<feature type="compositionally biased region" description="Low complexity" evidence="10">
    <location>
        <begin position="524"/>
        <end position="539"/>
    </location>
</feature>
<evidence type="ECO:0000256" key="5">
    <source>
        <dbReference type="ARBA" id="ARBA00022705"/>
    </source>
</evidence>
<dbReference type="Proteomes" id="UP000256970">
    <property type="component" value="Unassembled WGS sequence"/>
</dbReference>
<evidence type="ECO:0000256" key="6">
    <source>
        <dbReference type="ARBA" id="ARBA00022723"/>
    </source>
</evidence>
<evidence type="ECO:0000256" key="3">
    <source>
        <dbReference type="ARBA" id="ARBA00022485"/>
    </source>
</evidence>
<name>A0A383W0Q7_TETOB</name>
<evidence type="ECO:0000313" key="13">
    <source>
        <dbReference type="Proteomes" id="UP000256970"/>
    </source>
</evidence>